<dbReference type="PANTHER" id="PTHR42953:SF3">
    <property type="entry name" value="HIGH-AFFINITY ZINC UPTAKE SYSTEM PROTEIN ZNUA"/>
    <property type="match status" value="1"/>
</dbReference>
<organism evidence="5 6">
    <name type="scientific">Halorubrum halodurans</name>
    <dbReference type="NCBI Taxonomy" id="1383851"/>
    <lineage>
        <taxon>Archaea</taxon>
        <taxon>Methanobacteriati</taxon>
        <taxon>Methanobacteriota</taxon>
        <taxon>Stenosarchaea group</taxon>
        <taxon>Halobacteria</taxon>
        <taxon>Halobacteriales</taxon>
        <taxon>Haloferacaceae</taxon>
        <taxon>Halorubrum</taxon>
    </lineage>
</organism>
<dbReference type="Proteomes" id="UP000216308">
    <property type="component" value="Unassembled WGS sequence"/>
</dbReference>
<dbReference type="OrthoDB" id="50488at2157"/>
<keyword evidence="6" id="KW-1185">Reference proteome</keyword>
<evidence type="ECO:0000256" key="3">
    <source>
        <dbReference type="ARBA" id="ARBA00022729"/>
    </source>
</evidence>
<name>A0A256IRK5_9EURY</name>
<evidence type="ECO:0000256" key="4">
    <source>
        <dbReference type="SAM" id="MobiDB-lite"/>
    </source>
</evidence>
<dbReference type="Gene3D" id="3.40.50.1980">
    <property type="entry name" value="Nitrogenase molybdenum iron protein domain"/>
    <property type="match status" value="3"/>
</dbReference>
<dbReference type="EMBL" id="NHPJ01000021">
    <property type="protein sequence ID" value="OYR58767.1"/>
    <property type="molecule type" value="Genomic_DNA"/>
</dbReference>
<gene>
    <name evidence="5" type="ORF">DJ70_02045</name>
</gene>
<evidence type="ECO:0000313" key="6">
    <source>
        <dbReference type="Proteomes" id="UP000216308"/>
    </source>
</evidence>
<dbReference type="Pfam" id="PF01297">
    <property type="entry name" value="ZnuA"/>
    <property type="match status" value="1"/>
</dbReference>
<keyword evidence="3" id="KW-0732">Signal</keyword>
<dbReference type="SUPFAM" id="SSF53807">
    <property type="entry name" value="Helical backbone' metal receptor"/>
    <property type="match status" value="1"/>
</dbReference>
<evidence type="ECO:0000256" key="1">
    <source>
        <dbReference type="ARBA" id="ARBA00011028"/>
    </source>
</evidence>
<dbReference type="AlphaFoldDB" id="A0A256IRK5"/>
<comment type="caution">
    <text evidence="5">The sequence shown here is derived from an EMBL/GenBank/DDBJ whole genome shotgun (WGS) entry which is preliminary data.</text>
</comment>
<proteinExistence type="inferred from homology"/>
<accession>A0A256IRK5</accession>
<sequence>MSDTRRSVVRRSAGLLGAGLAGSLAGCTGTGDGSGNGTTNGGGDGGVDSGYAMFFPLHDWASQVAGDHATFTNPVDVGQLGHGWEPSGTLTAEVAASDVFVYFDSPEFTWAQDLASTLESDYEEVAVIDGLRDLDERLLAWDHGRESHDGEHEDEHAGEDGGDHSGETDAEHDHEGHHSGETDAEHDHEGEIDPHVWVDPILAKDVVDTIAAGLGEADPDNADDYAANAEAYNAELDEVDEAFAATVEAAERDVVVLAGHDSFQYLAERYGFEVHSPVGVSPQNEPSGSDIADTIAVVDDNDIDVVLYDRFASTNLAETIVENSGATETMAVTPAGGSTREWNEAGYGYREQMLEVNVPAFGRALGAE</sequence>
<dbReference type="GO" id="GO:0046872">
    <property type="term" value="F:metal ion binding"/>
    <property type="evidence" value="ECO:0007669"/>
    <property type="project" value="InterPro"/>
</dbReference>
<dbReference type="PANTHER" id="PTHR42953">
    <property type="entry name" value="HIGH-AFFINITY ZINC UPTAKE SYSTEM PROTEIN ZNUA-RELATED"/>
    <property type="match status" value="1"/>
</dbReference>
<reference evidence="5 6" key="1">
    <citation type="journal article" date="2014" name="Front. Microbiol.">
        <title>Population and genomic analysis of the genus Halorubrum.</title>
        <authorList>
            <person name="Fullmer M.S."/>
            <person name="Soucy S.M."/>
            <person name="Swithers K.S."/>
            <person name="Makkay A.M."/>
            <person name="Wheeler R."/>
            <person name="Ventosa A."/>
            <person name="Gogarten J.P."/>
            <person name="Papke R.T."/>
        </authorList>
    </citation>
    <scope>NUCLEOTIDE SEQUENCE [LARGE SCALE GENOMIC DNA]</scope>
    <source>
        <strain evidence="5 6">Cb34</strain>
    </source>
</reference>
<evidence type="ECO:0000313" key="5">
    <source>
        <dbReference type="EMBL" id="OYR58767.1"/>
    </source>
</evidence>
<evidence type="ECO:0000256" key="2">
    <source>
        <dbReference type="ARBA" id="ARBA00022448"/>
    </source>
</evidence>
<dbReference type="InterPro" id="IPR006127">
    <property type="entry name" value="ZnuA-like"/>
</dbReference>
<keyword evidence="2" id="KW-0813">Transport</keyword>
<dbReference type="RefSeq" id="WP_094529670.1">
    <property type="nucleotide sequence ID" value="NZ_NHPJ01000021.1"/>
</dbReference>
<protein>
    <submittedName>
        <fullName evidence="5">ABC transporter substrate-binding protein</fullName>
    </submittedName>
</protein>
<dbReference type="InterPro" id="IPR050492">
    <property type="entry name" value="Bact_metal-bind_prot9"/>
</dbReference>
<dbReference type="PROSITE" id="PS51257">
    <property type="entry name" value="PROKAR_LIPOPROTEIN"/>
    <property type="match status" value="1"/>
</dbReference>
<dbReference type="GO" id="GO:0030001">
    <property type="term" value="P:metal ion transport"/>
    <property type="evidence" value="ECO:0007669"/>
    <property type="project" value="InterPro"/>
</dbReference>
<feature type="region of interest" description="Disordered" evidence="4">
    <location>
        <begin position="145"/>
        <end position="189"/>
    </location>
</feature>
<comment type="similarity">
    <text evidence="1">Belongs to the bacterial solute-binding protein 9 family.</text>
</comment>